<evidence type="ECO:0000313" key="2">
    <source>
        <dbReference type="Proteomes" id="UP000515275"/>
    </source>
</evidence>
<keyword evidence="2" id="KW-1185">Reference proteome</keyword>
<organism evidence="1 2">
    <name type="scientific">Corynebacterium anserum</name>
    <dbReference type="NCBI Taxonomy" id="2684406"/>
    <lineage>
        <taxon>Bacteria</taxon>
        <taxon>Bacillati</taxon>
        <taxon>Actinomycetota</taxon>
        <taxon>Actinomycetes</taxon>
        <taxon>Mycobacteriales</taxon>
        <taxon>Corynebacteriaceae</taxon>
        <taxon>Corynebacterium</taxon>
    </lineage>
</organism>
<dbReference type="AlphaFoldDB" id="A0A7G7YM96"/>
<name>A0A7G7YM96_9CORY</name>
<gene>
    <name evidence="1" type="ORF">GP473_02000</name>
</gene>
<reference evidence="1 2" key="1">
    <citation type="submission" date="2019-12" db="EMBL/GenBank/DDBJ databases">
        <title>Corynebacterium sp. nov., isolated from feces of the Anser Albifrons in China.</title>
        <authorList>
            <person name="Liu Q."/>
        </authorList>
    </citation>
    <scope>NUCLEOTIDE SEQUENCE [LARGE SCALE GENOMIC DNA]</scope>
    <source>
        <strain evidence="1 2">23H37-10</strain>
    </source>
</reference>
<dbReference type="InterPro" id="IPR053847">
    <property type="entry name" value="DUF6928"/>
</dbReference>
<evidence type="ECO:0000313" key="1">
    <source>
        <dbReference type="EMBL" id="QNH95616.1"/>
    </source>
</evidence>
<dbReference type="Pfam" id="PF21997">
    <property type="entry name" value="DUF6928"/>
    <property type="match status" value="1"/>
</dbReference>
<sequence length="308" mass="33999">MEQSRPTRILVTLWFVTTPEPRTVMEAEPPTNRGFARKYLAQLNPRWPLTHIGDFDMSRSAEPGVHEFYIGSYPGLSVVQWVLENTWKLSELPERYRTLVSAPEVYATAVAAGESTVLQEASGSGYGAFAHWSNGQLKRAFSATRETVFEDQGLPGAFEMPFWEGNMPATGIQLPFIPEQLAEAATENWLGFSPRNSGLEVVVSAFATDGRPEAKTEVKAESVPRLAQAKKRRPDDVSVFEDEQGYDDYSSGVSFATSSGEELSNRELAKDVISIIGGGFATGFRVLGSMAGKIGNEVRRRARHTDRK</sequence>
<dbReference type="RefSeq" id="WP_185769175.1">
    <property type="nucleotide sequence ID" value="NZ_CP046883.1"/>
</dbReference>
<dbReference type="KEGG" id="cans:GP473_02000"/>
<accession>A0A7G7YM96</accession>
<proteinExistence type="predicted"/>
<dbReference type="Proteomes" id="UP000515275">
    <property type="component" value="Chromosome"/>
</dbReference>
<protein>
    <submittedName>
        <fullName evidence="1">Uncharacterized protein</fullName>
    </submittedName>
</protein>
<dbReference type="EMBL" id="CP046883">
    <property type="protein sequence ID" value="QNH95616.1"/>
    <property type="molecule type" value="Genomic_DNA"/>
</dbReference>